<accession>A0A6J5KY98</accession>
<proteinExistence type="predicted"/>
<evidence type="ECO:0000313" key="1">
    <source>
        <dbReference type="EMBL" id="CAB4127548.1"/>
    </source>
</evidence>
<gene>
    <name evidence="1" type="ORF">UFOVP92_31</name>
</gene>
<name>A0A6J5KY98_9CAUD</name>
<protein>
    <submittedName>
        <fullName evidence="1">Uncharacterized protein</fullName>
    </submittedName>
</protein>
<reference evidence="1" key="1">
    <citation type="submission" date="2020-04" db="EMBL/GenBank/DDBJ databases">
        <authorList>
            <person name="Chiriac C."/>
            <person name="Salcher M."/>
            <person name="Ghai R."/>
            <person name="Kavagutti S V."/>
        </authorList>
    </citation>
    <scope>NUCLEOTIDE SEQUENCE</scope>
</reference>
<dbReference type="EMBL" id="LR796211">
    <property type="protein sequence ID" value="CAB4127548.1"/>
    <property type="molecule type" value="Genomic_DNA"/>
</dbReference>
<sequence>MIAKFVTDSPAALAAIAEPKLKNVWIHGSVTYVYTDKDYVPPVVPVP</sequence>
<organism evidence="1">
    <name type="scientific">uncultured Caudovirales phage</name>
    <dbReference type="NCBI Taxonomy" id="2100421"/>
    <lineage>
        <taxon>Viruses</taxon>
        <taxon>Duplodnaviria</taxon>
        <taxon>Heunggongvirae</taxon>
        <taxon>Uroviricota</taxon>
        <taxon>Caudoviricetes</taxon>
        <taxon>Peduoviridae</taxon>
        <taxon>Maltschvirus</taxon>
        <taxon>Maltschvirus maltsch</taxon>
    </lineage>
</organism>